<dbReference type="Proteomes" id="UP000817658">
    <property type="component" value="Chromosome 1"/>
</dbReference>
<evidence type="ECO:0000313" key="1">
    <source>
        <dbReference type="EMBL" id="BAD81947.1"/>
    </source>
</evidence>
<dbReference type="AlphaFoldDB" id="Q5N9A9"/>
<name>Q5N9A9_ORYSJ</name>
<protein>
    <submittedName>
        <fullName evidence="1">Uncharacterized protein</fullName>
    </submittedName>
</protein>
<proteinExistence type="predicted"/>
<accession>Q5N9A9</accession>
<organism evidence="1">
    <name type="scientific">Oryza sativa subsp. japonica</name>
    <name type="common">Rice</name>
    <dbReference type="NCBI Taxonomy" id="39947"/>
    <lineage>
        <taxon>Eukaryota</taxon>
        <taxon>Viridiplantae</taxon>
        <taxon>Streptophyta</taxon>
        <taxon>Embryophyta</taxon>
        <taxon>Tracheophyta</taxon>
        <taxon>Spermatophyta</taxon>
        <taxon>Magnoliopsida</taxon>
        <taxon>Liliopsida</taxon>
        <taxon>Poales</taxon>
        <taxon>Poaceae</taxon>
        <taxon>BOP clade</taxon>
        <taxon>Oryzoideae</taxon>
        <taxon>Oryzeae</taxon>
        <taxon>Oryzinae</taxon>
        <taxon>Oryza</taxon>
        <taxon>Oryza sativa</taxon>
    </lineage>
</organism>
<sequence length="61" mass="6768">MKKKSINIADEDILHYYLLAKTQKSGGNRVSLEIGPFPGWVCIRTVGVRATLSYWASADPT</sequence>
<gene>
    <name evidence="1" type="primary">P0529E05.29</name>
</gene>
<dbReference type="EMBL" id="AP003279">
    <property type="protein sequence ID" value="BAD81947.1"/>
    <property type="molecule type" value="Genomic_DNA"/>
</dbReference>
<reference evidence="1" key="1">
    <citation type="journal article" date="2002" name="Nature">
        <title>The genome sequence and structure of rice chromosome 1.</title>
        <authorList>
            <person name="Sasaki T."/>
            <person name="Matsumoto T."/>
            <person name="Yamamoto K."/>
            <person name="Sakata K."/>
            <person name="Baba T."/>
            <person name="Katayose Y."/>
            <person name="Wu J."/>
            <person name="Niimura Y."/>
            <person name="Cheng Z."/>
            <person name="Nagamura Y."/>
            <person name="Antonio B.A."/>
            <person name="Kanamori H."/>
            <person name="Hosokawa S."/>
            <person name="Masukawa M."/>
            <person name="Arikawa K."/>
            <person name="Chiden Y."/>
            <person name="Hayashi M."/>
            <person name="Okamoto M."/>
            <person name="Ando T."/>
            <person name="Aoki H."/>
            <person name="Arita K."/>
            <person name="Hamada M."/>
            <person name="Harada C."/>
            <person name="Hijishita S."/>
            <person name="Honda M."/>
            <person name="Ichikawa Y."/>
            <person name="Idonuma A."/>
            <person name="Iijima M."/>
            <person name="Ikeda M."/>
            <person name="Ikeno M."/>
            <person name="Itoh S."/>
            <person name="Itoh T."/>
            <person name="Itoh Y."/>
            <person name="Itoh Y."/>
            <person name="Iwabuchi A."/>
            <person name="Kamiya K."/>
            <person name="Karasawa W."/>
            <person name="Katagiri S."/>
            <person name="Kikuta A."/>
            <person name="Kobayashi N."/>
            <person name="Kono I."/>
            <person name="Machita K."/>
            <person name="Maehara T."/>
            <person name="Mizuno H."/>
            <person name="Mizubayashi T."/>
            <person name="Mukai Y."/>
            <person name="Nagasaki H."/>
            <person name="Nakashima M."/>
            <person name="Nakama Y."/>
            <person name="Nakamichi Y."/>
            <person name="Nakamura M."/>
            <person name="Namiki N."/>
            <person name="Negishi M."/>
            <person name="Ohta I."/>
            <person name="Ono N."/>
            <person name="Saji S."/>
            <person name="Sakai K."/>
            <person name="Shibata M."/>
            <person name="Shimokawa T."/>
            <person name="Shomura A."/>
            <person name="Song J."/>
            <person name="Takazaki Y."/>
            <person name="Terasawa K."/>
            <person name="Tsuji K."/>
            <person name="Waki K."/>
            <person name="Yamagata H."/>
            <person name="Yamane H."/>
            <person name="Yoshiki S."/>
            <person name="Yoshihara R."/>
            <person name="Yukawa K."/>
            <person name="Zhong H."/>
            <person name="Iwama H."/>
            <person name="Endo T."/>
            <person name="Ito H."/>
            <person name="Hahn J.H."/>
            <person name="Kim H.I."/>
            <person name="Eun M.Y."/>
            <person name="Yano M."/>
            <person name="Jiang J."/>
            <person name="Gojobori T."/>
        </authorList>
    </citation>
    <scope>NUCLEOTIDE SEQUENCE [LARGE SCALE GENOMIC DNA]</scope>
</reference>